<dbReference type="Proteomes" id="UP000054858">
    <property type="component" value="Unassembled WGS sequence"/>
</dbReference>
<sequence length="232" mass="24951">MNKIRIKNINIVLLSGISLFLTGNVFTNSSFANNKFAGTHLGASMGLSSTNYHHLGYDKIGNQNENHRYGNSGFATALSVGYLFPLTKGWLLGPDLHMQHNAYQNNNSGPSRAIPGLISANHSLNWNYGASAKLGYALSSNNMFYGMIGPEAAFMKSTYIENSPESVGSNSGFVYGAIASIGAEQKITKNIYIAEQINYAIFNLQSTPLSAGDLKKNSPSLLGGLIYIGLII</sequence>
<comment type="caution">
    <text evidence="3">The sequence shown here is derived from an EMBL/GenBank/DDBJ whole genome shotgun (WGS) entry which is preliminary data.</text>
</comment>
<reference evidence="3 4" key="1">
    <citation type="submission" date="2015-11" db="EMBL/GenBank/DDBJ databases">
        <title>Genomic analysis of 38 Legionella species identifies large and diverse effector repertoires.</title>
        <authorList>
            <person name="Burstein D."/>
            <person name="Amaro F."/>
            <person name="Zusman T."/>
            <person name="Lifshitz Z."/>
            <person name="Cohen O."/>
            <person name="Gilbert J.A."/>
            <person name="Pupko T."/>
            <person name="Shuman H.A."/>
            <person name="Segal G."/>
        </authorList>
    </citation>
    <scope>NUCLEOTIDE SEQUENCE [LARGE SCALE GENOMIC DNA]</scope>
    <source>
        <strain evidence="3 4">Oak Ridge-10</strain>
    </source>
</reference>
<proteinExistence type="predicted"/>
<dbReference type="PATRIC" id="fig|29423.5.peg.1782"/>
<evidence type="ECO:0000256" key="1">
    <source>
        <dbReference type="ARBA" id="ARBA00022729"/>
    </source>
</evidence>
<accession>A0A0W0X0E0</accession>
<evidence type="ECO:0000313" key="3">
    <source>
        <dbReference type="EMBL" id="KTD38026.1"/>
    </source>
</evidence>
<dbReference type="EMBL" id="LNYP01000029">
    <property type="protein sequence ID" value="KTD38026.1"/>
    <property type="molecule type" value="Genomic_DNA"/>
</dbReference>
<dbReference type="AlphaFoldDB" id="A0A0W0X0E0"/>
<dbReference type="InterPro" id="IPR011250">
    <property type="entry name" value="OMP/PagP_B-barrel"/>
</dbReference>
<dbReference type="Pfam" id="PF13505">
    <property type="entry name" value="OMP_b-brl"/>
    <property type="match status" value="1"/>
</dbReference>
<evidence type="ECO:0000259" key="2">
    <source>
        <dbReference type="Pfam" id="PF13505"/>
    </source>
</evidence>
<dbReference type="RefSeq" id="WP_025385756.1">
    <property type="nucleotide sequence ID" value="NZ_LCUA01000004.1"/>
</dbReference>
<organism evidence="3 4">
    <name type="scientific">Legionella oakridgensis</name>
    <dbReference type="NCBI Taxonomy" id="29423"/>
    <lineage>
        <taxon>Bacteria</taxon>
        <taxon>Pseudomonadati</taxon>
        <taxon>Pseudomonadota</taxon>
        <taxon>Gammaproteobacteria</taxon>
        <taxon>Legionellales</taxon>
        <taxon>Legionellaceae</taxon>
        <taxon>Legionella</taxon>
    </lineage>
</organism>
<gene>
    <name evidence="3" type="ORF">Loak_1702</name>
</gene>
<protein>
    <recommendedName>
        <fullName evidence="2">Outer membrane protein beta-barrel domain-containing protein</fullName>
    </recommendedName>
</protein>
<feature type="domain" description="Outer membrane protein beta-barrel" evidence="2">
    <location>
        <begin position="26"/>
        <end position="217"/>
    </location>
</feature>
<dbReference type="Gene3D" id="2.40.160.20">
    <property type="match status" value="1"/>
</dbReference>
<name>A0A0W0X0E0_9GAMM</name>
<dbReference type="SUPFAM" id="SSF56925">
    <property type="entry name" value="OMPA-like"/>
    <property type="match status" value="1"/>
</dbReference>
<keyword evidence="1" id="KW-0732">Signal</keyword>
<evidence type="ECO:0000313" key="4">
    <source>
        <dbReference type="Proteomes" id="UP000054858"/>
    </source>
</evidence>
<dbReference type="InterPro" id="IPR027385">
    <property type="entry name" value="Beta-barrel_OMP"/>
</dbReference>